<protein>
    <submittedName>
        <fullName evidence="1">Uncharacterized protein</fullName>
    </submittedName>
</protein>
<accession>A0ABN2SWJ4</accession>
<proteinExistence type="predicted"/>
<dbReference type="EMBL" id="BAAAOH010000001">
    <property type="protein sequence ID" value="GAA1992800.1"/>
    <property type="molecule type" value="Genomic_DNA"/>
</dbReference>
<sequence>MDDAPASMRWCLSRHGPAICTRPIGHAGLHNRAGTSLMWSDREADPALCPASGMPAVAAAESADGFPHGRALCPTCLAFVRLTDDGRLWNHDSFRGTRSEAESAQRAEWFNSHGWDDPDASALQ</sequence>
<reference evidence="1 2" key="1">
    <citation type="journal article" date="2019" name="Int. J. Syst. Evol. Microbiol.">
        <title>The Global Catalogue of Microorganisms (GCM) 10K type strain sequencing project: providing services to taxonomists for standard genome sequencing and annotation.</title>
        <authorList>
            <consortium name="The Broad Institute Genomics Platform"/>
            <consortium name="The Broad Institute Genome Sequencing Center for Infectious Disease"/>
            <person name="Wu L."/>
            <person name="Ma J."/>
        </authorList>
    </citation>
    <scope>NUCLEOTIDE SEQUENCE [LARGE SCALE GENOMIC DNA]</scope>
    <source>
        <strain evidence="1 2">JCM 14902</strain>
    </source>
</reference>
<keyword evidence="2" id="KW-1185">Reference proteome</keyword>
<evidence type="ECO:0000313" key="2">
    <source>
        <dbReference type="Proteomes" id="UP001500326"/>
    </source>
</evidence>
<dbReference type="Proteomes" id="UP001500326">
    <property type="component" value="Unassembled WGS sequence"/>
</dbReference>
<organism evidence="1 2">
    <name type="scientific">Microbacterium pumilum</name>
    <dbReference type="NCBI Taxonomy" id="344165"/>
    <lineage>
        <taxon>Bacteria</taxon>
        <taxon>Bacillati</taxon>
        <taxon>Actinomycetota</taxon>
        <taxon>Actinomycetes</taxon>
        <taxon>Micrococcales</taxon>
        <taxon>Microbacteriaceae</taxon>
        <taxon>Microbacterium</taxon>
    </lineage>
</organism>
<name>A0ABN2SWJ4_9MICO</name>
<comment type="caution">
    <text evidence="1">The sequence shown here is derived from an EMBL/GenBank/DDBJ whole genome shotgun (WGS) entry which is preliminary data.</text>
</comment>
<gene>
    <name evidence="1" type="ORF">GCM10009777_30380</name>
</gene>
<dbReference type="RefSeq" id="WP_344064074.1">
    <property type="nucleotide sequence ID" value="NZ_BAAAOH010000001.1"/>
</dbReference>
<evidence type="ECO:0000313" key="1">
    <source>
        <dbReference type="EMBL" id="GAA1992800.1"/>
    </source>
</evidence>